<dbReference type="CDD" id="cd00317">
    <property type="entry name" value="cyclophilin"/>
    <property type="match status" value="1"/>
</dbReference>
<dbReference type="InterPro" id="IPR029000">
    <property type="entry name" value="Cyclophilin-like_dom_sf"/>
</dbReference>
<dbReference type="PANTHER" id="PTHR45625">
    <property type="entry name" value="PEPTIDYL-PROLYL CIS-TRANS ISOMERASE-RELATED"/>
    <property type="match status" value="1"/>
</dbReference>
<dbReference type="EMBL" id="LVWE01000032">
    <property type="protein sequence ID" value="OAD45116.1"/>
    <property type="molecule type" value="Genomic_DNA"/>
</dbReference>
<dbReference type="PROSITE" id="PS50072">
    <property type="entry name" value="CSA_PPIASE_2"/>
    <property type="match status" value="1"/>
</dbReference>
<feature type="domain" description="PPIase FKBP-type" evidence="7">
    <location>
        <begin position="296"/>
        <end position="386"/>
    </location>
</feature>
<feature type="domain" description="PPIase cyclophilin-type" evidence="8">
    <location>
        <begin position="40"/>
        <end position="217"/>
    </location>
</feature>
<keyword evidence="3 5" id="KW-0697">Rotamase</keyword>
<evidence type="ECO:0000256" key="4">
    <source>
        <dbReference type="ARBA" id="ARBA00023235"/>
    </source>
</evidence>
<dbReference type="Proteomes" id="UP000076923">
    <property type="component" value="Unassembled WGS sequence"/>
</dbReference>
<comment type="caution">
    <text evidence="9">The sequence shown here is derived from an EMBL/GenBank/DDBJ whole genome shotgun (WGS) entry which is preliminary data.</text>
</comment>
<dbReference type="GO" id="GO:0003755">
    <property type="term" value="F:peptidyl-prolyl cis-trans isomerase activity"/>
    <property type="evidence" value="ECO:0007669"/>
    <property type="project" value="UniProtKB-KW"/>
</dbReference>
<dbReference type="SUPFAM" id="SSF54534">
    <property type="entry name" value="FKBP-like"/>
    <property type="match status" value="1"/>
</dbReference>
<keyword evidence="10" id="KW-1185">Reference proteome</keyword>
<dbReference type="PROSITE" id="PS51257">
    <property type="entry name" value="PROKAR_LIPOPROTEIN"/>
    <property type="match status" value="1"/>
</dbReference>
<feature type="coiled-coil region" evidence="6">
    <location>
        <begin position="235"/>
        <end position="274"/>
    </location>
</feature>
<evidence type="ECO:0000256" key="5">
    <source>
        <dbReference type="PROSITE-ProRule" id="PRU00277"/>
    </source>
</evidence>
<dbReference type="PROSITE" id="PS50059">
    <property type="entry name" value="FKBP_PPIASE"/>
    <property type="match status" value="1"/>
</dbReference>
<dbReference type="InterPro" id="IPR044666">
    <property type="entry name" value="Cyclophilin_A-like"/>
</dbReference>
<dbReference type="InterPro" id="IPR001179">
    <property type="entry name" value="PPIase_FKBP_dom"/>
</dbReference>
<evidence type="ECO:0000256" key="3">
    <source>
        <dbReference type="ARBA" id="ARBA00023110"/>
    </source>
</evidence>
<gene>
    <name evidence="9" type="ORF">LPB303_09270</name>
</gene>
<evidence type="ECO:0000256" key="1">
    <source>
        <dbReference type="ARBA" id="ARBA00000971"/>
    </source>
</evidence>
<dbReference type="EC" id="5.2.1.8" evidence="2 5"/>
<dbReference type="PRINTS" id="PR00153">
    <property type="entry name" value="CSAPPISMRASE"/>
</dbReference>
<evidence type="ECO:0000256" key="6">
    <source>
        <dbReference type="SAM" id="Coils"/>
    </source>
</evidence>
<dbReference type="PANTHER" id="PTHR45625:SF4">
    <property type="entry name" value="PEPTIDYLPROLYL ISOMERASE DOMAIN AND WD REPEAT-CONTAINING PROTEIN 1"/>
    <property type="match status" value="1"/>
</dbReference>
<dbReference type="InterPro" id="IPR046357">
    <property type="entry name" value="PPIase_dom_sf"/>
</dbReference>
<evidence type="ECO:0000259" key="8">
    <source>
        <dbReference type="PROSITE" id="PS50072"/>
    </source>
</evidence>
<reference evidence="9 10" key="1">
    <citation type="submission" date="2016-02" db="EMBL/GenBank/DDBJ databases">
        <title>Draft genome sequence of Polaribacter atrinae KACC17473.</title>
        <authorList>
            <person name="Shin S.-K."/>
            <person name="Yi H."/>
        </authorList>
    </citation>
    <scope>NUCLEOTIDE SEQUENCE [LARGE SCALE GENOMIC DNA]</scope>
    <source>
        <strain evidence="9 10">KACC 17473</strain>
    </source>
</reference>
<accession>A0A176TCG1</accession>
<dbReference type="OrthoDB" id="9807797at2"/>
<sequence length="387" mass="42804">MKNLKYLIAFVVLLTACSTTPEKYKGLNDGVYAEILTNKGEILVELYAEDVPMTVANFVSLVEGTNSKLVDSLKGKNFYEGIIFHRVVDNFVIQGGGFTANGRKDAGYVFGDEFPKSEDGDLMYRHDDKGILSMANSGPTTNNTQFFITHKPIPHLDGKHAVFGKTIINALQLKELKSKIKDSLQLHKAIDSTRMAVVNSIVQKDTILSVKILKLGAEASSFNASEVFDTQLGDFENLEKGKKKAEEEVEKARYANYLVEKAAFLAEMDEAKAEKTSSGLRILKLKKTSGKKIVDNKPLSINYTLYTADGKKIQSTAETSGAPFVCQLDDAQRPMIAGFKEGVLTMNEGEKVRLFIPYYLGYGEEKYGPFPAKSDLVFEVEVLKIGK</sequence>
<dbReference type="Pfam" id="PF00254">
    <property type="entry name" value="FKBP_C"/>
    <property type="match status" value="1"/>
</dbReference>
<evidence type="ECO:0000313" key="9">
    <source>
        <dbReference type="EMBL" id="OAD45116.1"/>
    </source>
</evidence>
<evidence type="ECO:0000256" key="2">
    <source>
        <dbReference type="ARBA" id="ARBA00013194"/>
    </source>
</evidence>
<organism evidence="9 10">
    <name type="scientific">Polaribacter atrinae</name>
    <dbReference type="NCBI Taxonomy" id="1333662"/>
    <lineage>
        <taxon>Bacteria</taxon>
        <taxon>Pseudomonadati</taxon>
        <taxon>Bacteroidota</taxon>
        <taxon>Flavobacteriia</taxon>
        <taxon>Flavobacteriales</taxon>
        <taxon>Flavobacteriaceae</taxon>
    </lineage>
</organism>
<evidence type="ECO:0000313" key="10">
    <source>
        <dbReference type="Proteomes" id="UP000076923"/>
    </source>
</evidence>
<name>A0A176TCG1_9FLAO</name>
<keyword evidence="6" id="KW-0175">Coiled coil</keyword>
<dbReference type="RefSeq" id="WP_068449747.1">
    <property type="nucleotide sequence ID" value="NZ_CAXHZY010000005.1"/>
</dbReference>
<protein>
    <recommendedName>
        <fullName evidence="2 5">peptidylprolyl isomerase</fullName>
        <ecNumber evidence="2 5">5.2.1.8</ecNumber>
    </recommendedName>
</protein>
<dbReference type="STRING" id="1333662.LPB303_09270"/>
<dbReference type="Gene3D" id="3.10.50.40">
    <property type="match status" value="1"/>
</dbReference>
<dbReference type="Gene3D" id="2.40.100.10">
    <property type="entry name" value="Cyclophilin-like"/>
    <property type="match status" value="1"/>
</dbReference>
<dbReference type="Pfam" id="PF00160">
    <property type="entry name" value="Pro_isomerase"/>
    <property type="match status" value="1"/>
</dbReference>
<keyword evidence="4 5" id="KW-0413">Isomerase</keyword>
<proteinExistence type="predicted"/>
<dbReference type="SUPFAM" id="SSF50891">
    <property type="entry name" value="Cyclophilin-like"/>
    <property type="match status" value="1"/>
</dbReference>
<evidence type="ECO:0000259" key="7">
    <source>
        <dbReference type="PROSITE" id="PS50059"/>
    </source>
</evidence>
<dbReference type="InterPro" id="IPR002130">
    <property type="entry name" value="Cyclophilin-type_PPIase_dom"/>
</dbReference>
<dbReference type="AlphaFoldDB" id="A0A176TCG1"/>
<comment type="catalytic activity">
    <reaction evidence="1 5">
        <text>[protein]-peptidylproline (omega=180) = [protein]-peptidylproline (omega=0)</text>
        <dbReference type="Rhea" id="RHEA:16237"/>
        <dbReference type="Rhea" id="RHEA-COMP:10747"/>
        <dbReference type="Rhea" id="RHEA-COMP:10748"/>
        <dbReference type="ChEBI" id="CHEBI:83833"/>
        <dbReference type="ChEBI" id="CHEBI:83834"/>
        <dbReference type="EC" id="5.2.1.8"/>
    </reaction>
</comment>